<evidence type="ECO:0000313" key="5">
    <source>
        <dbReference type="EMBL" id="SEI50049.1"/>
    </source>
</evidence>
<dbReference type="PROSITE" id="PS51123">
    <property type="entry name" value="OMPA_2"/>
    <property type="match status" value="1"/>
</dbReference>
<evidence type="ECO:0000259" key="4">
    <source>
        <dbReference type="PROSITE" id="PS51123"/>
    </source>
</evidence>
<dbReference type="Gene3D" id="3.30.1330.60">
    <property type="entry name" value="OmpA-like domain"/>
    <property type="match status" value="1"/>
</dbReference>
<accession>A0A1H6R2G9</accession>
<dbReference type="PANTHER" id="PTHR30329:SF21">
    <property type="entry name" value="LIPOPROTEIN YIAD-RELATED"/>
    <property type="match status" value="1"/>
</dbReference>
<feature type="region of interest" description="Disordered" evidence="2">
    <location>
        <begin position="110"/>
        <end position="365"/>
    </location>
</feature>
<name>A0A1H6R2G9_9RHOB</name>
<dbReference type="SUPFAM" id="SSF103088">
    <property type="entry name" value="OmpA-like"/>
    <property type="match status" value="1"/>
</dbReference>
<evidence type="ECO:0000256" key="2">
    <source>
        <dbReference type="SAM" id="MobiDB-lite"/>
    </source>
</evidence>
<feature type="domain" description="OmpA-like" evidence="4">
    <location>
        <begin position="533"/>
        <end position="658"/>
    </location>
</feature>
<dbReference type="Proteomes" id="UP000199379">
    <property type="component" value="Unassembled WGS sequence"/>
</dbReference>
<proteinExistence type="predicted"/>
<dbReference type="InterPro" id="IPR006665">
    <property type="entry name" value="OmpA-like"/>
</dbReference>
<dbReference type="InterPro" id="IPR036737">
    <property type="entry name" value="OmpA-like_sf"/>
</dbReference>
<dbReference type="RefSeq" id="WP_092361961.1">
    <property type="nucleotide sequence ID" value="NZ_BMGV01000001.1"/>
</dbReference>
<feature type="compositionally biased region" description="Low complexity" evidence="2">
    <location>
        <begin position="117"/>
        <end position="144"/>
    </location>
</feature>
<dbReference type="STRING" id="1227549.SAMN05444007_101381"/>
<dbReference type="PANTHER" id="PTHR30329">
    <property type="entry name" value="STATOR ELEMENT OF FLAGELLAR MOTOR COMPLEX"/>
    <property type="match status" value="1"/>
</dbReference>
<dbReference type="AlphaFoldDB" id="A0A1H6R2G9"/>
<keyword evidence="6" id="KW-1185">Reference proteome</keyword>
<organism evidence="5 6">
    <name type="scientific">Cribrihabitans marinus</name>
    <dbReference type="NCBI Taxonomy" id="1227549"/>
    <lineage>
        <taxon>Bacteria</taxon>
        <taxon>Pseudomonadati</taxon>
        <taxon>Pseudomonadota</taxon>
        <taxon>Alphaproteobacteria</taxon>
        <taxon>Rhodobacterales</taxon>
        <taxon>Paracoccaceae</taxon>
        <taxon>Cribrihabitans</taxon>
    </lineage>
</organism>
<evidence type="ECO:0000313" key="6">
    <source>
        <dbReference type="Proteomes" id="UP000199379"/>
    </source>
</evidence>
<dbReference type="EMBL" id="FNYD01000001">
    <property type="protein sequence ID" value="SEI50049.1"/>
    <property type="molecule type" value="Genomic_DNA"/>
</dbReference>
<feature type="compositionally biased region" description="Low complexity" evidence="2">
    <location>
        <begin position="292"/>
        <end position="317"/>
    </location>
</feature>
<evidence type="ECO:0000256" key="3">
    <source>
        <dbReference type="SAM" id="SignalP"/>
    </source>
</evidence>
<dbReference type="GO" id="GO:0016020">
    <property type="term" value="C:membrane"/>
    <property type="evidence" value="ECO:0007669"/>
    <property type="project" value="UniProtKB-UniRule"/>
</dbReference>
<keyword evidence="1" id="KW-0472">Membrane</keyword>
<gene>
    <name evidence="5" type="ORF">SAMN05444007_101381</name>
</gene>
<feature type="compositionally biased region" description="Low complexity" evidence="2">
    <location>
        <begin position="244"/>
        <end position="265"/>
    </location>
</feature>
<sequence>MKPGILRSTTAIALMASLAAPAPLVAQDTGSALGLEQMGEAEIAAQIARCRDLASADAVVGGDGGLTLQGTGPEIELCNAYLSGQLDALLPSGLTSTAFVADLSARMQTDAPEAEAADGAAEATGDQQAQSSETATQEAPPEAQADPEAEEGAGAAQADAAENPPADAQDNQPAETAEAPAQNPEAEAQSQPEAGAGGDTTAPAATGQTGSAAAATEDVQSGTQPADEAETAESTNTPAEDVTAAEPAAEQPEAQDDGAAQTGADTPDKDVADTAGEAPEVAPMDSQEQADALAQAESETPAAAAAAETDAGASAEVDVVEETVTEDTARSSDEEFDTDVSENVAETQAAQQAPAAEPADSDDGLSNAQRAALLGLGALAVGSLLKSGEKVVTNSGDRAVVEQDGRYRILKNDDALLRQPGSDVTTYRFKDGSTRTVVVRGDGTEVETVRAADGRVLRRIRTLPDGTSTVLFDDTKKVEQVEVSQLPKPRARRAVDIRQVEAEDLAAALAAAQSDGVNRSFSLEQVRHVDAVRRLVPEITVDSINFETGSAVIRPQEAEELAALGNALRGMIDRNPAEVFLVEGHTDAVGAAAFNLALSDRRAESVALALTEYFDVPPENLVVQGYGESDLAIATLDAERANRRAAVRRITPLLQSARN</sequence>
<protein>
    <submittedName>
        <fullName evidence="5">Outer membrane protein OmpA</fullName>
    </submittedName>
</protein>
<dbReference type="Pfam" id="PF00691">
    <property type="entry name" value="OmpA"/>
    <property type="match status" value="1"/>
</dbReference>
<dbReference type="CDD" id="cd07185">
    <property type="entry name" value="OmpA_C-like"/>
    <property type="match status" value="1"/>
</dbReference>
<keyword evidence="3" id="KW-0732">Signal</keyword>
<dbReference type="OrthoDB" id="9792021at2"/>
<reference evidence="5 6" key="1">
    <citation type="submission" date="2016-10" db="EMBL/GenBank/DDBJ databases">
        <authorList>
            <person name="de Groot N.N."/>
        </authorList>
    </citation>
    <scope>NUCLEOTIDE SEQUENCE [LARGE SCALE GENOMIC DNA]</scope>
    <source>
        <strain evidence="5 6">DSM 29340</strain>
    </source>
</reference>
<evidence type="ECO:0000256" key="1">
    <source>
        <dbReference type="PROSITE-ProRule" id="PRU00473"/>
    </source>
</evidence>
<feature type="compositionally biased region" description="Low complexity" evidence="2">
    <location>
        <begin position="152"/>
        <end position="216"/>
    </location>
</feature>
<feature type="signal peptide" evidence="3">
    <location>
        <begin position="1"/>
        <end position="26"/>
    </location>
</feature>
<feature type="compositionally biased region" description="Low complexity" evidence="2">
    <location>
        <begin position="345"/>
        <end position="358"/>
    </location>
</feature>
<feature type="chain" id="PRO_5011714406" evidence="3">
    <location>
        <begin position="27"/>
        <end position="659"/>
    </location>
</feature>
<dbReference type="InterPro" id="IPR050330">
    <property type="entry name" value="Bact_OuterMem_StrucFunc"/>
</dbReference>